<keyword evidence="2" id="KW-0489">Methyltransferase</keyword>
<dbReference type="EMBL" id="GL876966">
    <property type="protein sequence ID" value="KLU82170.1"/>
    <property type="molecule type" value="Genomic_DNA"/>
</dbReference>
<reference evidence="2" key="3">
    <citation type="submission" date="2011-03" db="EMBL/GenBank/DDBJ databases">
        <title>Annotation of Magnaporthe poae ATCC 64411.</title>
        <authorList>
            <person name="Ma L.-J."/>
            <person name="Dead R."/>
            <person name="Young S.K."/>
            <person name="Zeng Q."/>
            <person name="Gargeya S."/>
            <person name="Fitzgerald M."/>
            <person name="Haas B."/>
            <person name="Abouelleil A."/>
            <person name="Alvarado L."/>
            <person name="Arachchi H.M."/>
            <person name="Berlin A."/>
            <person name="Brown A."/>
            <person name="Chapman S.B."/>
            <person name="Chen Z."/>
            <person name="Dunbar C."/>
            <person name="Freedman E."/>
            <person name="Gearin G."/>
            <person name="Gellesch M."/>
            <person name="Goldberg J."/>
            <person name="Griggs A."/>
            <person name="Gujja S."/>
            <person name="Heiman D."/>
            <person name="Howarth C."/>
            <person name="Larson L."/>
            <person name="Lui A."/>
            <person name="MacDonald P.J.P."/>
            <person name="Mehta T."/>
            <person name="Montmayeur A."/>
            <person name="Murphy C."/>
            <person name="Neiman D."/>
            <person name="Pearson M."/>
            <person name="Priest M."/>
            <person name="Roberts A."/>
            <person name="Saif S."/>
            <person name="Shea T."/>
            <person name="Shenoy N."/>
            <person name="Sisk P."/>
            <person name="Stolte C."/>
            <person name="Sykes S."/>
            <person name="Yandava C."/>
            <person name="Wortman J."/>
            <person name="Nusbaum C."/>
            <person name="Birren B."/>
        </authorList>
    </citation>
    <scope>NUCLEOTIDE SEQUENCE</scope>
    <source>
        <strain evidence="2">ATCC 64411</strain>
    </source>
</reference>
<sequence>MADETPAGILIPVSHVPQLAAYSPLPPDPTPPPLPSHPTASTTATCTSTQSLEIGRDQGDYTTVLASAAGSHHGSVSAIDPAPPTYGASFTLADAQACHLGVPKVGSRITWHNSTSLDQLLLAATTTSPSAS</sequence>
<gene>
    <name evidence="2" type="ORF">MAPG_01246</name>
</gene>
<dbReference type="Gene3D" id="3.40.50.150">
    <property type="entry name" value="Vaccinia Virus protein VP39"/>
    <property type="match status" value="1"/>
</dbReference>
<feature type="compositionally biased region" description="Low complexity" evidence="1">
    <location>
        <begin position="37"/>
        <end position="49"/>
    </location>
</feature>
<dbReference type="InterPro" id="IPR029063">
    <property type="entry name" value="SAM-dependent_MTases_sf"/>
</dbReference>
<reference evidence="4" key="1">
    <citation type="submission" date="2010-05" db="EMBL/GenBank/DDBJ databases">
        <title>The genome sequence of Magnaporthe poae strain ATCC 64411.</title>
        <authorList>
            <person name="Ma L.-J."/>
            <person name="Dead R."/>
            <person name="Young S."/>
            <person name="Zeng Q."/>
            <person name="Koehrsen M."/>
            <person name="Alvarado L."/>
            <person name="Berlin A."/>
            <person name="Chapman S.B."/>
            <person name="Chen Z."/>
            <person name="Freedman E."/>
            <person name="Gellesch M."/>
            <person name="Goldberg J."/>
            <person name="Griggs A."/>
            <person name="Gujja S."/>
            <person name="Heilman E.R."/>
            <person name="Heiman D."/>
            <person name="Hepburn T."/>
            <person name="Howarth C."/>
            <person name="Jen D."/>
            <person name="Larson L."/>
            <person name="Mehta T."/>
            <person name="Neiman D."/>
            <person name="Pearson M."/>
            <person name="Roberts A."/>
            <person name="Saif S."/>
            <person name="Shea T."/>
            <person name="Shenoy N."/>
            <person name="Sisk P."/>
            <person name="Stolte C."/>
            <person name="Sykes S."/>
            <person name="Walk T."/>
            <person name="White J."/>
            <person name="Yandava C."/>
            <person name="Haas B."/>
            <person name="Nusbaum C."/>
            <person name="Birren B."/>
        </authorList>
    </citation>
    <scope>NUCLEOTIDE SEQUENCE [LARGE SCALE GENOMIC DNA]</scope>
    <source>
        <strain evidence="4">ATCC 64411 / 73-15</strain>
    </source>
</reference>
<dbReference type="GO" id="GO:0008168">
    <property type="term" value="F:methyltransferase activity"/>
    <property type="evidence" value="ECO:0007669"/>
    <property type="project" value="UniProtKB-KW"/>
</dbReference>
<protein>
    <submittedName>
        <fullName evidence="2">SAM-dependent methyltransferase</fullName>
    </submittedName>
</protein>
<evidence type="ECO:0000313" key="2">
    <source>
        <dbReference type="EMBL" id="KLU82170.1"/>
    </source>
</evidence>
<dbReference type="VEuPathDB" id="FungiDB:MAPG_01246"/>
<dbReference type="AlphaFoldDB" id="A0A0C4DN67"/>
<accession>A0A0C4DN67</accession>
<reference evidence="2" key="2">
    <citation type="submission" date="2010-05" db="EMBL/GenBank/DDBJ databases">
        <title>The Genome Sequence of Magnaporthe poae strain ATCC 64411.</title>
        <authorList>
            <consortium name="The Broad Institute Genome Sequencing Platform"/>
            <consortium name="Broad Institute Genome Sequencing Center for Infectious Disease"/>
            <person name="Ma L.-J."/>
            <person name="Dead R."/>
            <person name="Young S."/>
            <person name="Zeng Q."/>
            <person name="Koehrsen M."/>
            <person name="Alvarado L."/>
            <person name="Berlin A."/>
            <person name="Chapman S.B."/>
            <person name="Chen Z."/>
            <person name="Freedman E."/>
            <person name="Gellesch M."/>
            <person name="Goldberg J."/>
            <person name="Griggs A."/>
            <person name="Gujja S."/>
            <person name="Heilman E.R."/>
            <person name="Heiman D."/>
            <person name="Hepburn T."/>
            <person name="Howarth C."/>
            <person name="Jen D."/>
            <person name="Larson L."/>
            <person name="Mehta T."/>
            <person name="Neiman D."/>
            <person name="Pearson M."/>
            <person name="Roberts A."/>
            <person name="Saif S."/>
            <person name="Shea T."/>
            <person name="Shenoy N."/>
            <person name="Sisk P."/>
            <person name="Stolte C."/>
            <person name="Sykes S."/>
            <person name="Walk T."/>
            <person name="White J."/>
            <person name="Yandava C."/>
            <person name="Haas B."/>
            <person name="Nusbaum C."/>
            <person name="Birren B."/>
        </authorList>
    </citation>
    <scope>NUCLEOTIDE SEQUENCE</scope>
    <source>
        <strain evidence="2">ATCC 64411</strain>
    </source>
</reference>
<dbReference type="EnsemblFungi" id="MAPG_01246T0">
    <property type="protein sequence ID" value="MAPG_01246T0"/>
    <property type="gene ID" value="MAPG_01246"/>
</dbReference>
<dbReference type="EMBL" id="ADBL01000291">
    <property type="status" value="NOT_ANNOTATED_CDS"/>
    <property type="molecule type" value="Genomic_DNA"/>
</dbReference>
<evidence type="ECO:0000313" key="4">
    <source>
        <dbReference type="Proteomes" id="UP000011715"/>
    </source>
</evidence>
<feature type="compositionally biased region" description="Pro residues" evidence="1">
    <location>
        <begin position="24"/>
        <end position="36"/>
    </location>
</feature>
<dbReference type="Proteomes" id="UP000011715">
    <property type="component" value="Unassembled WGS sequence"/>
</dbReference>
<proteinExistence type="predicted"/>
<feature type="region of interest" description="Disordered" evidence="1">
    <location>
        <begin position="21"/>
        <end position="52"/>
    </location>
</feature>
<evidence type="ECO:0000313" key="3">
    <source>
        <dbReference type="EnsemblFungi" id="MAPG_01246T0"/>
    </source>
</evidence>
<keyword evidence="2" id="KW-0808">Transferase</keyword>
<reference evidence="3" key="5">
    <citation type="submission" date="2015-06" db="UniProtKB">
        <authorList>
            <consortium name="EnsemblFungi"/>
        </authorList>
    </citation>
    <scope>IDENTIFICATION</scope>
    <source>
        <strain evidence="3">ATCC 64411</strain>
    </source>
</reference>
<keyword evidence="4" id="KW-1185">Reference proteome</keyword>
<dbReference type="OrthoDB" id="8300214at2759"/>
<dbReference type="GO" id="GO:0032259">
    <property type="term" value="P:methylation"/>
    <property type="evidence" value="ECO:0007669"/>
    <property type="project" value="UniProtKB-KW"/>
</dbReference>
<name>A0A0C4DN67_MAGP6</name>
<organism evidence="3 4">
    <name type="scientific">Magnaporthiopsis poae (strain ATCC 64411 / 73-15)</name>
    <name type="common">Kentucky bluegrass fungus</name>
    <name type="synonym">Magnaporthe poae</name>
    <dbReference type="NCBI Taxonomy" id="644358"/>
    <lineage>
        <taxon>Eukaryota</taxon>
        <taxon>Fungi</taxon>
        <taxon>Dikarya</taxon>
        <taxon>Ascomycota</taxon>
        <taxon>Pezizomycotina</taxon>
        <taxon>Sordariomycetes</taxon>
        <taxon>Sordariomycetidae</taxon>
        <taxon>Magnaporthales</taxon>
        <taxon>Magnaporthaceae</taxon>
        <taxon>Magnaporthiopsis</taxon>
    </lineage>
</organism>
<reference evidence="3" key="4">
    <citation type="journal article" date="2015" name="G3 (Bethesda)">
        <title>Genome sequences of three phytopathogenic species of the Magnaporthaceae family of fungi.</title>
        <authorList>
            <person name="Okagaki L.H."/>
            <person name="Nunes C.C."/>
            <person name="Sailsbery J."/>
            <person name="Clay B."/>
            <person name="Brown D."/>
            <person name="John T."/>
            <person name="Oh Y."/>
            <person name="Young N."/>
            <person name="Fitzgerald M."/>
            <person name="Haas B.J."/>
            <person name="Zeng Q."/>
            <person name="Young S."/>
            <person name="Adiconis X."/>
            <person name="Fan L."/>
            <person name="Levin J.Z."/>
            <person name="Mitchell T.K."/>
            <person name="Okubara P.A."/>
            <person name="Farman M.L."/>
            <person name="Kohn L.M."/>
            <person name="Birren B."/>
            <person name="Ma L.-J."/>
            <person name="Dean R.A."/>
        </authorList>
    </citation>
    <scope>NUCLEOTIDE SEQUENCE</scope>
    <source>
        <strain evidence="3">ATCC 64411 / 73-15</strain>
    </source>
</reference>
<dbReference type="eggNOG" id="ENOG502S50U">
    <property type="taxonomic scope" value="Eukaryota"/>
</dbReference>
<evidence type="ECO:0000256" key="1">
    <source>
        <dbReference type="SAM" id="MobiDB-lite"/>
    </source>
</evidence>
<dbReference type="STRING" id="644358.A0A0C4DN67"/>